<evidence type="ECO:0000313" key="3">
    <source>
        <dbReference type="EMBL" id="MFC4986275.1"/>
    </source>
</evidence>
<dbReference type="RefSeq" id="WP_380682330.1">
    <property type="nucleotide sequence ID" value="NZ_JAIVEF010000013.1"/>
</dbReference>
<sequence>MKRSGLSYQTARPRHYKANPAEQQRWREEFKKSGRR</sequence>
<reference evidence="3 4" key="1">
    <citation type="journal article" date="2019" name="Int. J. Syst. Evol. Microbiol.">
        <title>The Global Catalogue of Microorganisms (GCM) 10K type strain sequencing project: providing services to taxonomists for standard genome sequencing and annotation.</title>
        <authorList>
            <consortium name="The Broad Institute Genomics Platform"/>
            <consortium name="The Broad Institute Genome Sequencing Center for Infectious Disease"/>
            <person name="Wu L."/>
            <person name="Ma J."/>
        </authorList>
    </citation>
    <scope>NUCLEOTIDE SEQUENCE [LARGE SCALE GENOMIC DNA]</scope>
    <source>
        <strain evidence="3 4">CGMCC 1.15824</strain>
    </source>
</reference>
<evidence type="ECO:0000259" key="2">
    <source>
        <dbReference type="Pfam" id="PF13592"/>
    </source>
</evidence>
<organism evidence="3 4">
    <name type="scientific">Saliphagus infecundisoli</name>
    <dbReference type="NCBI Taxonomy" id="1849069"/>
    <lineage>
        <taxon>Archaea</taxon>
        <taxon>Methanobacteriati</taxon>
        <taxon>Methanobacteriota</taxon>
        <taxon>Stenosarchaea group</taxon>
        <taxon>Halobacteria</taxon>
        <taxon>Halobacteriales</taxon>
        <taxon>Natrialbaceae</taxon>
        <taxon>Saliphagus</taxon>
    </lineage>
</organism>
<feature type="region of interest" description="Disordered" evidence="1">
    <location>
        <begin position="1"/>
        <end position="36"/>
    </location>
</feature>
<feature type="compositionally biased region" description="Polar residues" evidence="1">
    <location>
        <begin position="1"/>
        <end position="10"/>
    </location>
</feature>
<feature type="domain" description="Winged helix-turn helix" evidence="2">
    <location>
        <begin position="1"/>
        <end position="29"/>
    </location>
</feature>
<evidence type="ECO:0000313" key="4">
    <source>
        <dbReference type="Proteomes" id="UP001595925"/>
    </source>
</evidence>
<comment type="caution">
    <text evidence="3">The sequence shown here is derived from an EMBL/GenBank/DDBJ whole genome shotgun (WGS) entry which is preliminary data.</text>
</comment>
<feature type="compositionally biased region" description="Basic and acidic residues" evidence="1">
    <location>
        <begin position="24"/>
        <end position="36"/>
    </location>
</feature>
<dbReference type="EMBL" id="JBHSJG010000003">
    <property type="protein sequence ID" value="MFC4986275.1"/>
    <property type="molecule type" value="Genomic_DNA"/>
</dbReference>
<dbReference type="Pfam" id="PF13592">
    <property type="entry name" value="HTH_33"/>
    <property type="match status" value="1"/>
</dbReference>
<gene>
    <name evidence="3" type="ORF">ACFPFO_00495</name>
</gene>
<accession>A0ABD5Q937</accession>
<protein>
    <submittedName>
        <fullName evidence="3">Winged helix-turn-helix domain-containing protein</fullName>
    </submittedName>
</protein>
<evidence type="ECO:0000256" key="1">
    <source>
        <dbReference type="SAM" id="MobiDB-lite"/>
    </source>
</evidence>
<name>A0ABD5Q937_9EURY</name>
<keyword evidence="4" id="KW-1185">Reference proteome</keyword>
<dbReference type="InterPro" id="IPR025959">
    <property type="entry name" value="Winged_HTH_dom"/>
</dbReference>
<proteinExistence type="predicted"/>
<dbReference type="AlphaFoldDB" id="A0ABD5Q937"/>
<dbReference type="Proteomes" id="UP001595925">
    <property type="component" value="Unassembled WGS sequence"/>
</dbReference>